<keyword evidence="1" id="KW-0732">Signal</keyword>
<evidence type="ECO:0000313" key="3">
    <source>
        <dbReference type="Proteomes" id="UP000662783"/>
    </source>
</evidence>
<dbReference type="SUPFAM" id="SSF52833">
    <property type="entry name" value="Thioredoxin-like"/>
    <property type="match status" value="1"/>
</dbReference>
<feature type="chain" id="PRO_5037447253" evidence="1">
    <location>
        <begin position="23"/>
        <end position="242"/>
    </location>
</feature>
<reference evidence="2" key="1">
    <citation type="submission" date="2021-02" db="EMBL/GenBank/DDBJ databases">
        <title>Fulvivirga sp. S481 isolated from sea water.</title>
        <authorList>
            <person name="Bae S.S."/>
            <person name="Baek K."/>
        </authorList>
    </citation>
    <scope>NUCLEOTIDE SEQUENCE</scope>
    <source>
        <strain evidence="2">S481</strain>
    </source>
</reference>
<evidence type="ECO:0000313" key="2">
    <source>
        <dbReference type="EMBL" id="QSE96076.1"/>
    </source>
</evidence>
<accession>A0A974WDU1</accession>
<feature type="signal peptide" evidence="1">
    <location>
        <begin position="1"/>
        <end position="22"/>
    </location>
</feature>
<dbReference type="InterPro" id="IPR036249">
    <property type="entry name" value="Thioredoxin-like_sf"/>
</dbReference>
<gene>
    <name evidence="2" type="ORF">JR347_10655</name>
</gene>
<dbReference type="RefSeq" id="WP_205720589.1">
    <property type="nucleotide sequence ID" value="NZ_CP070608.1"/>
</dbReference>
<dbReference type="Pfam" id="PF06764">
    <property type="entry name" value="DUF1223"/>
    <property type="match status" value="1"/>
</dbReference>
<dbReference type="KEGG" id="fuv:JR347_10655"/>
<dbReference type="PANTHER" id="PTHR36057:SF1">
    <property type="entry name" value="LIPOPROTEIN LIPID ATTACHMENT SITE-LIKE PROTEIN, PUTATIVE (DUF1223)-RELATED"/>
    <property type="match status" value="1"/>
</dbReference>
<sequence>MKRLALLLIISSSIFIISFTHFEETKAVKSESIAVVELFTSQGCSSCPAADEVLSKIAGNDNVFALSYHVSYWNYLGWKDPYSSEEFTKRQRKYGNHFKLNTIYTPQMVVNGKYEFVGSYESKLNNALNKIELDPISISISDLKMHSGKLTFSYSLDKQPTNLLLNAAIVERHVENYVPRGENHGKTLNHDNVVRNLKTINADDSGSLSLELPEFTSDEKLLILYLQVEKSLEVMGATKTTI</sequence>
<dbReference type="EMBL" id="CP070608">
    <property type="protein sequence ID" value="QSE96076.1"/>
    <property type="molecule type" value="Genomic_DNA"/>
</dbReference>
<evidence type="ECO:0000256" key="1">
    <source>
        <dbReference type="SAM" id="SignalP"/>
    </source>
</evidence>
<proteinExistence type="predicted"/>
<name>A0A974WDU1_9BACT</name>
<dbReference type="PANTHER" id="PTHR36057">
    <property type="match status" value="1"/>
</dbReference>
<dbReference type="InterPro" id="IPR010634">
    <property type="entry name" value="DUF1223"/>
</dbReference>
<organism evidence="2 3">
    <name type="scientific">Fulvivirga lutea</name>
    <dbReference type="NCBI Taxonomy" id="2810512"/>
    <lineage>
        <taxon>Bacteria</taxon>
        <taxon>Pseudomonadati</taxon>
        <taxon>Bacteroidota</taxon>
        <taxon>Cytophagia</taxon>
        <taxon>Cytophagales</taxon>
        <taxon>Fulvivirgaceae</taxon>
        <taxon>Fulvivirga</taxon>
    </lineage>
</organism>
<dbReference type="AlphaFoldDB" id="A0A974WDU1"/>
<protein>
    <submittedName>
        <fullName evidence="2">DUF1223 domain-containing protein</fullName>
    </submittedName>
</protein>
<keyword evidence="3" id="KW-1185">Reference proteome</keyword>
<dbReference type="Proteomes" id="UP000662783">
    <property type="component" value="Chromosome"/>
</dbReference>